<reference evidence="6 7" key="1">
    <citation type="submission" date="2019-08" db="EMBL/GenBank/DDBJ databases">
        <authorList>
            <person name="Peeters C."/>
        </authorList>
    </citation>
    <scope>NUCLEOTIDE SEQUENCE [LARGE SCALE GENOMIC DNA]</scope>
    <source>
        <strain evidence="6 7">LMG 31011</strain>
    </source>
</reference>
<feature type="domain" description="HTH tetR-type" evidence="5">
    <location>
        <begin position="6"/>
        <end position="66"/>
    </location>
</feature>
<dbReference type="SUPFAM" id="SSF48498">
    <property type="entry name" value="Tetracyclin repressor-like, C-terminal domain"/>
    <property type="match status" value="1"/>
</dbReference>
<dbReference type="RefSeq" id="WP_150575440.1">
    <property type="nucleotide sequence ID" value="NZ_CABPSN010000002.1"/>
</dbReference>
<dbReference type="Pfam" id="PF00440">
    <property type="entry name" value="TetR_N"/>
    <property type="match status" value="1"/>
</dbReference>
<name>A0A5E4U1H3_9BURK</name>
<protein>
    <submittedName>
        <fullName evidence="6">TetR family transcriptional regulator</fullName>
    </submittedName>
</protein>
<proteinExistence type="predicted"/>
<keyword evidence="2 4" id="KW-0238">DNA-binding</keyword>
<evidence type="ECO:0000313" key="6">
    <source>
        <dbReference type="EMBL" id="VVD94026.1"/>
    </source>
</evidence>
<evidence type="ECO:0000256" key="3">
    <source>
        <dbReference type="ARBA" id="ARBA00023163"/>
    </source>
</evidence>
<dbReference type="InterPro" id="IPR011075">
    <property type="entry name" value="TetR_C"/>
</dbReference>
<dbReference type="InterPro" id="IPR009057">
    <property type="entry name" value="Homeodomain-like_sf"/>
</dbReference>
<dbReference type="PANTHER" id="PTHR47506:SF1">
    <property type="entry name" value="HTH-TYPE TRANSCRIPTIONAL REGULATOR YJDC"/>
    <property type="match status" value="1"/>
</dbReference>
<dbReference type="PANTHER" id="PTHR47506">
    <property type="entry name" value="TRANSCRIPTIONAL REGULATORY PROTEIN"/>
    <property type="match status" value="1"/>
</dbReference>
<evidence type="ECO:0000256" key="4">
    <source>
        <dbReference type="PROSITE-ProRule" id="PRU00335"/>
    </source>
</evidence>
<dbReference type="PROSITE" id="PS50977">
    <property type="entry name" value="HTH_TETR_2"/>
    <property type="match status" value="1"/>
</dbReference>
<dbReference type="Pfam" id="PF16925">
    <property type="entry name" value="TetR_C_13"/>
    <property type="match status" value="1"/>
</dbReference>
<accession>A0A5E4U1H3</accession>
<evidence type="ECO:0000256" key="1">
    <source>
        <dbReference type="ARBA" id="ARBA00023015"/>
    </source>
</evidence>
<dbReference type="EMBL" id="CABPSN010000002">
    <property type="protein sequence ID" value="VVD94026.1"/>
    <property type="molecule type" value="Genomic_DNA"/>
</dbReference>
<feature type="DNA-binding region" description="H-T-H motif" evidence="4">
    <location>
        <begin position="29"/>
        <end position="48"/>
    </location>
</feature>
<dbReference type="Proteomes" id="UP000366819">
    <property type="component" value="Unassembled WGS sequence"/>
</dbReference>
<dbReference type="Gene3D" id="1.10.357.10">
    <property type="entry name" value="Tetracycline Repressor, domain 2"/>
    <property type="match status" value="1"/>
</dbReference>
<dbReference type="OrthoDB" id="270177at2"/>
<organism evidence="6 7">
    <name type="scientific">Pandoraea aquatica</name>
    <dbReference type="NCBI Taxonomy" id="2508290"/>
    <lineage>
        <taxon>Bacteria</taxon>
        <taxon>Pseudomonadati</taxon>
        <taxon>Pseudomonadota</taxon>
        <taxon>Betaproteobacteria</taxon>
        <taxon>Burkholderiales</taxon>
        <taxon>Burkholderiaceae</taxon>
        <taxon>Pandoraea</taxon>
    </lineage>
</organism>
<keyword evidence="1" id="KW-0805">Transcription regulation</keyword>
<dbReference type="AlphaFoldDB" id="A0A5E4U1H3"/>
<evidence type="ECO:0000259" key="5">
    <source>
        <dbReference type="PROSITE" id="PS50977"/>
    </source>
</evidence>
<dbReference type="PRINTS" id="PR00455">
    <property type="entry name" value="HTHTETR"/>
</dbReference>
<dbReference type="Gene3D" id="1.10.10.60">
    <property type="entry name" value="Homeodomain-like"/>
    <property type="match status" value="1"/>
</dbReference>
<sequence>MAGTRQFDESALLEKVLTTFWQQGYSKTSMQELAAATGVQRGSLYNAYGDKEELFLLAFDLYRDRYVSEMKASLDHDDPRTALQAFFNFAITSMTTGTPSRGCLSTKTVIGTEGLEEPIHSAIQSLVDDIEEALFVRLSQPDATSRLNLPAREAARMAVTLTRGLVAIERIYRDKKRMKATAESFVKVLLKGE</sequence>
<evidence type="ECO:0000256" key="2">
    <source>
        <dbReference type="ARBA" id="ARBA00023125"/>
    </source>
</evidence>
<dbReference type="InterPro" id="IPR001647">
    <property type="entry name" value="HTH_TetR"/>
</dbReference>
<gene>
    <name evidence="6" type="ORF">PAQ31011_01786</name>
</gene>
<dbReference type="GO" id="GO:0003677">
    <property type="term" value="F:DNA binding"/>
    <property type="evidence" value="ECO:0007669"/>
    <property type="project" value="UniProtKB-UniRule"/>
</dbReference>
<dbReference type="SUPFAM" id="SSF46689">
    <property type="entry name" value="Homeodomain-like"/>
    <property type="match status" value="1"/>
</dbReference>
<evidence type="ECO:0000313" key="7">
    <source>
        <dbReference type="Proteomes" id="UP000366819"/>
    </source>
</evidence>
<keyword evidence="7" id="KW-1185">Reference proteome</keyword>
<dbReference type="InterPro" id="IPR036271">
    <property type="entry name" value="Tet_transcr_reg_TetR-rel_C_sf"/>
</dbReference>
<keyword evidence="3" id="KW-0804">Transcription</keyword>